<feature type="region of interest" description="Disordered" evidence="1">
    <location>
        <begin position="41"/>
        <end position="78"/>
    </location>
</feature>
<protein>
    <submittedName>
        <fullName evidence="2">Uncharacterized protein</fullName>
    </submittedName>
</protein>
<evidence type="ECO:0000313" key="2">
    <source>
        <dbReference type="EMBL" id="CAK9256060.1"/>
    </source>
</evidence>
<reference evidence="2 3" key="1">
    <citation type="submission" date="2024-02" db="EMBL/GenBank/DDBJ databases">
        <authorList>
            <consortium name="ELIXIR-Norway"/>
            <consortium name="Elixir Norway"/>
        </authorList>
    </citation>
    <scope>NUCLEOTIDE SEQUENCE [LARGE SCALE GENOMIC DNA]</scope>
</reference>
<keyword evidence="3" id="KW-1185">Reference proteome</keyword>
<accession>A0ABP0VRJ3</accession>
<name>A0ABP0VRJ3_9BRYO</name>
<organism evidence="2 3">
    <name type="scientific">Sphagnum jensenii</name>
    <dbReference type="NCBI Taxonomy" id="128206"/>
    <lineage>
        <taxon>Eukaryota</taxon>
        <taxon>Viridiplantae</taxon>
        <taxon>Streptophyta</taxon>
        <taxon>Embryophyta</taxon>
        <taxon>Bryophyta</taxon>
        <taxon>Sphagnophytina</taxon>
        <taxon>Sphagnopsida</taxon>
        <taxon>Sphagnales</taxon>
        <taxon>Sphagnaceae</taxon>
        <taxon>Sphagnum</taxon>
    </lineage>
</organism>
<proteinExistence type="predicted"/>
<dbReference type="EMBL" id="OZ020096">
    <property type="protein sequence ID" value="CAK9256060.1"/>
    <property type="molecule type" value="Genomic_DNA"/>
</dbReference>
<gene>
    <name evidence="2" type="ORF">CSSPJE1EN1_LOCUS1538</name>
</gene>
<dbReference type="Proteomes" id="UP001497444">
    <property type="component" value="Chromosome 1"/>
</dbReference>
<evidence type="ECO:0000256" key="1">
    <source>
        <dbReference type="SAM" id="MobiDB-lite"/>
    </source>
</evidence>
<sequence>MVKMKICSDSEDQHISKLNESSLIAYRIRKAGRGVRLGFGKFKSNKPSSGGGVGAKVFRPASKEDSSATNGLFEPPSQDHCKVLLAPSSFLPESLLSKKRANAGQAPTDLAAPSESGGFQAPSKDVKAATARSDGEARKGCPQRSPSPIRHREVST</sequence>
<feature type="region of interest" description="Disordered" evidence="1">
    <location>
        <begin position="100"/>
        <end position="156"/>
    </location>
</feature>
<evidence type="ECO:0000313" key="3">
    <source>
        <dbReference type="Proteomes" id="UP001497444"/>
    </source>
</evidence>